<dbReference type="Gene3D" id="3.40.50.620">
    <property type="entry name" value="HUPs"/>
    <property type="match status" value="1"/>
</dbReference>
<evidence type="ECO:0000256" key="5">
    <source>
        <dbReference type="ARBA" id="ARBA00022917"/>
    </source>
</evidence>
<reference evidence="10 11" key="1">
    <citation type="journal article" date="2013" name="BMC Genomics">
        <title>Genome sequencing and comparative genomics of honey bee microsporidia, Nosema apis reveal novel insights into host-parasite interactions.</title>
        <authorList>
            <person name="Chen Yp."/>
            <person name="Pettis J.S."/>
            <person name="Zhao Y."/>
            <person name="Liu X."/>
            <person name="Tallon L.J."/>
            <person name="Sadzewicz L.D."/>
            <person name="Li R."/>
            <person name="Zheng H."/>
            <person name="Huang S."/>
            <person name="Zhang X."/>
            <person name="Hamilton M.C."/>
            <person name="Pernal S.F."/>
            <person name="Melathopoulos A.P."/>
            <person name="Yan X."/>
            <person name="Evans J.D."/>
        </authorList>
    </citation>
    <scope>NUCLEOTIDE SEQUENCE [LARGE SCALE GENOMIC DNA]</scope>
    <source>
        <strain evidence="10 11">BRL 01</strain>
    </source>
</reference>
<evidence type="ECO:0000313" key="10">
    <source>
        <dbReference type="EMBL" id="EQB59938.1"/>
    </source>
</evidence>
<dbReference type="HOGENOM" id="CLU_1217236_0_0_1"/>
<dbReference type="InterPro" id="IPR002307">
    <property type="entry name" value="Tyr-tRNA-ligase"/>
</dbReference>
<gene>
    <name evidence="10" type="ORF">NAPIS_ORF02461</name>
</gene>
<dbReference type="InterPro" id="IPR023617">
    <property type="entry name" value="Tyr-tRNA-ligase_arc/euk-type"/>
</dbReference>
<dbReference type="OrthoDB" id="197206at2759"/>
<evidence type="ECO:0000313" key="11">
    <source>
        <dbReference type="Proteomes" id="UP000053780"/>
    </source>
</evidence>
<evidence type="ECO:0000256" key="7">
    <source>
        <dbReference type="ARBA" id="ARBA00033323"/>
    </source>
</evidence>
<proteinExistence type="inferred from homology"/>
<keyword evidence="2 9" id="KW-0436">Ligase</keyword>
<name>T0L5K7_9MICR</name>
<keyword evidence="6 9" id="KW-0030">Aminoacyl-tRNA synthetase</keyword>
<dbReference type="InterPro" id="IPR014729">
    <property type="entry name" value="Rossmann-like_a/b/a_fold"/>
</dbReference>
<evidence type="ECO:0000256" key="8">
    <source>
        <dbReference type="ARBA" id="ARBA00048248"/>
    </source>
</evidence>
<evidence type="ECO:0000256" key="6">
    <source>
        <dbReference type="ARBA" id="ARBA00023146"/>
    </source>
</evidence>
<dbReference type="GO" id="GO:0006437">
    <property type="term" value="P:tyrosyl-tRNA aminoacylation"/>
    <property type="evidence" value="ECO:0007669"/>
    <property type="project" value="InterPro"/>
</dbReference>
<dbReference type="GO" id="GO:0005737">
    <property type="term" value="C:cytoplasm"/>
    <property type="evidence" value="ECO:0007669"/>
    <property type="project" value="TreeGrafter"/>
</dbReference>
<dbReference type="GO" id="GO:0004831">
    <property type="term" value="F:tyrosine-tRNA ligase activity"/>
    <property type="evidence" value="ECO:0007669"/>
    <property type="project" value="UniProtKB-EC"/>
</dbReference>
<evidence type="ECO:0000256" key="4">
    <source>
        <dbReference type="ARBA" id="ARBA00022840"/>
    </source>
</evidence>
<dbReference type="PANTHER" id="PTHR46264">
    <property type="entry name" value="TYROSINE-TRNA LIGASE"/>
    <property type="match status" value="1"/>
</dbReference>
<dbReference type="EMBL" id="KE647346">
    <property type="protein sequence ID" value="EQB59938.1"/>
    <property type="molecule type" value="Genomic_DNA"/>
</dbReference>
<accession>T0L5K7</accession>
<evidence type="ECO:0000256" key="1">
    <source>
        <dbReference type="ARBA" id="ARBA00013160"/>
    </source>
</evidence>
<keyword evidence="4 9" id="KW-0067">ATP-binding</keyword>
<dbReference type="GO" id="GO:0005524">
    <property type="term" value="F:ATP binding"/>
    <property type="evidence" value="ECO:0007669"/>
    <property type="project" value="UniProtKB-KW"/>
</dbReference>
<organism evidence="10 11">
    <name type="scientific">Vairimorpha apis BRL 01</name>
    <dbReference type="NCBI Taxonomy" id="1037528"/>
    <lineage>
        <taxon>Eukaryota</taxon>
        <taxon>Fungi</taxon>
        <taxon>Fungi incertae sedis</taxon>
        <taxon>Microsporidia</taxon>
        <taxon>Nosematidae</taxon>
        <taxon>Vairimorpha</taxon>
    </lineage>
</organism>
<sequence length="205" mass="23857">MDIDKKIEIITRNLQEVVDIEILKKIIQKRNINIYWGTATTGRPHIAYFLPIFKIKDFVDAECTVKILLADIHAFLDNLKAPISKIQSRSKYYRKLITLMLQSINVDLSKIEFVLGSSYQKTPEYFCDIMKILISTNTNDLKRAGSEVVKQVEDCKLSSIVYPVMQALDEEYLKVDVQFGGVDQRKIFMFSREFLPSIKYKKEFI</sequence>
<dbReference type="SUPFAM" id="SSF52374">
    <property type="entry name" value="Nucleotidylyl transferase"/>
    <property type="match status" value="1"/>
</dbReference>
<comment type="catalytic activity">
    <reaction evidence="8 9">
        <text>tRNA(Tyr) + L-tyrosine + ATP = L-tyrosyl-tRNA(Tyr) + AMP + diphosphate + H(+)</text>
        <dbReference type="Rhea" id="RHEA:10220"/>
        <dbReference type="Rhea" id="RHEA-COMP:9706"/>
        <dbReference type="Rhea" id="RHEA-COMP:9707"/>
        <dbReference type="ChEBI" id="CHEBI:15378"/>
        <dbReference type="ChEBI" id="CHEBI:30616"/>
        <dbReference type="ChEBI" id="CHEBI:33019"/>
        <dbReference type="ChEBI" id="CHEBI:58315"/>
        <dbReference type="ChEBI" id="CHEBI:78442"/>
        <dbReference type="ChEBI" id="CHEBI:78536"/>
        <dbReference type="ChEBI" id="CHEBI:456215"/>
        <dbReference type="EC" id="6.1.1.1"/>
    </reaction>
</comment>
<dbReference type="InterPro" id="IPR002305">
    <property type="entry name" value="aa-tRNA-synth_Ic"/>
</dbReference>
<evidence type="ECO:0000256" key="3">
    <source>
        <dbReference type="ARBA" id="ARBA00022741"/>
    </source>
</evidence>
<evidence type="ECO:0000256" key="2">
    <source>
        <dbReference type="ARBA" id="ARBA00022598"/>
    </source>
</evidence>
<comment type="similarity">
    <text evidence="9">Belongs to the class-I aminoacyl-tRNA synthetase family.</text>
</comment>
<keyword evidence="5 9" id="KW-0648">Protein biosynthesis</keyword>
<dbReference type="NCBIfam" id="TIGR00234">
    <property type="entry name" value="tyrS"/>
    <property type="match status" value="1"/>
</dbReference>
<keyword evidence="11" id="KW-1185">Reference proteome</keyword>
<dbReference type="PIRSF" id="PIRSF006588">
    <property type="entry name" value="TyrRS_arch_euk"/>
    <property type="match status" value="1"/>
</dbReference>
<dbReference type="VEuPathDB" id="MicrosporidiaDB:NAPIS_ORF02461"/>
<dbReference type="EC" id="6.1.1.1" evidence="1 9"/>
<dbReference type="AlphaFoldDB" id="T0L5K7"/>
<dbReference type="InterPro" id="IPR050489">
    <property type="entry name" value="Tyr-tRNA_synthase"/>
</dbReference>
<protein>
    <recommendedName>
        <fullName evidence="1 9">Tyrosine--tRNA ligase</fullName>
        <ecNumber evidence="1 9">6.1.1.1</ecNumber>
    </recommendedName>
    <alternativeName>
        <fullName evidence="7 9">Tyrosyl-tRNA synthetase</fullName>
    </alternativeName>
</protein>
<dbReference type="Proteomes" id="UP000053780">
    <property type="component" value="Unassembled WGS sequence"/>
</dbReference>
<dbReference type="Pfam" id="PF00579">
    <property type="entry name" value="tRNA-synt_1b"/>
    <property type="match status" value="1"/>
</dbReference>
<dbReference type="PRINTS" id="PR01040">
    <property type="entry name" value="TRNASYNTHTYR"/>
</dbReference>
<dbReference type="PANTHER" id="PTHR46264:SF4">
    <property type="entry name" value="TYROSINE--TRNA LIGASE, CYTOPLASMIC"/>
    <property type="match status" value="1"/>
</dbReference>
<keyword evidence="3 9" id="KW-0547">Nucleotide-binding</keyword>
<evidence type="ECO:0000256" key="9">
    <source>
        <dbReference type="RuleBase" id="RU361234"/>
    </source>
</evidence>